<name>A0A645IQ02_9ZZZZ</name>
<proteinExistence type="predicted"/>
<comment type="caution">
    <text evidence="1">The sequence shown here is derived from an EMBL/GenBank/DDBJ whole genome shotgun (WGS) entry which is preliminary data.</text>
</comment>
<organism evidence="1">
    <name type="scientific">bioreactor metagenome</name>
    <dbReference type="NCBI Taxonomy" id="1076179"/>
    <lineage>
        <taxon>unclassified sequences</taxon>
        <taxon>metagenomes</taxon>
        <taxon>ecological metagenomes</taxon>
    </lineage>
</organism>
<dbReference type="EMBL" id="VSSQ01119892">
    <property type="protein sequence ID" value="MPN53100.1"/>
    <property type="molecule type" value="Genomic_DNA"/>
</dbReference>
<protein>
    <submittedName>
        <fullName evidence="1">Uncharacterized protein</fullName>
    </submittedName>
</protein>
<sequence length="67" mass="7823">MFRYDASEIRSLVPLSLHYQLEKETNLLINNLENEKDFYCVSVSIHDNRNGHNERSNSINVWGKGRG</sequence>
<accession>A0A645IQ02</accession>
<reference evidence="1" key="1">
    <citation type="submission" date="2019-08" db="EMBL/GenBank/DDBJ databases">
        <authorList>
            <person name="Kucharzyk K."/>
            <person name="Murdoch R.W."/>
            <person name="Higgins S."/>
            <person name="Loffler F."/>
        </authorList>
    </citation>
    <scope>NUCLEOTIDE SEQUENCE</scope>
</reference>
<evidence type="ECO:0000313" key="1">
    <source>
        <dbReference type="EMBL" id="MPN53100.1"/>
    </source>
</evidence>
<dbReference type="AlphaFoldDB" id="A0A645IQ02"/>
<gene>
    <name evidence="1" type="ORF">SDC9_200764</name>
</gene>